<dbReference type="EMBL" id="CP021383">
    <property type="protein sequence ID" value="ARU52240.1"/>
    <property type="molecule type" value="Genomic_DNA"/>
</dbReference>
<feature type="region of interest" description="Disordered" evidence="1">
    <location>
        <begin position="1"/>
        <end position="47"/>
    </location>
</feature>
<keyword evidence="2" id="KW-0472">Membrane</keyword>
<accession>A0A1Y0HW64</accession>
<dbReference type="KEGG" id="cceu:CBR64_13000"/>
<dbReference type="OrthoDB" id="5149457at2"/>
<dbReference type="AlphaFoldDB" id="A0A1Y0HW64"/>
<dbReference type="RefSeq" id="WP_087471244.1">
    <property type="nucleotide sequence ID" value="NZ_CP021383.1"/>
</dbReference>
<evidence type="ECO:0000256" key="2">
    <source>
        <dbReference type="SAM" id="Phobius"/>
    </source>
</evidence>
<keyword evidence="2" id="KW-1133">Transmembrane helix</keyword>
<evidence type="ECO:0000256" key="1">
    <source>
        <dbReference type="SAM" id="MobiDB-lite"/>
    </source>
</evidence>
<dbReference type="Proteomes" id="UP000196228">
    <property type="component" value="Chromosome"/>
</dbReference>
<sequence>MATVVPHPVHPSHPGTPGEGAPQRSTEGQLPPSYAPRTPRDDEPGVARSAAPVAISVGLLFGLAVAAAFVGRGLIEMLTSLVGGS</sequence>
<evidence type="ECO:0000313" key="3">
    <source>
        <dbReference type="EMBL" id="ARU52240.1"/>
    </source>
</evidence>
<keyword evidence="2" id="KW-0812">Transmembrane</keyword>
<protein>
    <submittedName>
        <fullName evidence="3">Uncharacterized protein</fullName>
    </submittedName>
</protein>
<reference evidence="3 4" key="1">
    <citation type="submission" date="2017-05" db="EMBL/GenBank/DDBJ databases">
        <authorList>
            <person name="Song R."/>
            <person name="Chenine A.L."/>
            <person name="Ruprecht R.M."/>
        </authorList>
    </citation>
    <scope>NUCLEOTIDE SEQUENCE [LARGE SCALE GENOMIC DNA]</scope>
    <source>
        <strain evidence="3 4">PSBB019</strain>
    </source>
</reference>
<name>A0A1Y0HW64_CELCE</name>
<evidence type="ECO:0000313" key="4">
    <source>
        <dbReference type="Proteomes" id="UP000196228"/>
    </source>
</evidence>
<feature type="compositionally biased region" description="Low complexity" evidence="1">
    <location>
        <begin position="1"/>
        <end position="16"/>
    </location>
</feature>
<gene>
    <name evidence="3" type="ORF">CBR64_13000</name>
</gene>
<organism evidence="3 4">
    <name type="scientific">Cellulosimicrobium cellulans</name>
    <name type="common">Arthrobacter luteus</name>
    <dbReference type="NCBI Taxonomy" id="1710"/>
    <lineage>
        <taxon>Bacteria</taxon>
        <taxon>Bacillati</taxon>
        <taxon>Actinomycetota</taxon>
        <taxon>Actinomycetes</taxon>
        <taxon>Micrococcales</taxon>
        <taxon>Promicromonosporaceae</taxon>
        <taxon>Cellulosimicrobium</taxon>
    </lineage>
</organism>
<feature type="transmembrane region" description="Helical" evidence="2">
    <location>
        <begin position="50"/>
        <end position="70"/>
    </location>
</feature>
<proteinExistence type="predicted"/>